<feature type="domain" description="HTH cro/C1-type" evidence="2">
    <location>
        <begin position="10"/>
        <end position="63"/>
    </location>
</feature>
<organism evidence="3 4">
    <name type="scientific">Oceanirhabdus seepicola</name>
    <dbReference type="NCBI Taxonomy" id="2828781"/>
    <lineage>
        <taxon>Bacteria</taxon>
        <taxon>Bacillati</taxon>
        <taxon>Bacillota</taxon>
        <taxon>Clostridia</taxon>
        <taxon>Eubacteriales</taxon>
        <taxon>Clostridiaceae</taxon>
        <taxon>Oceanirhabdus</taxon>
    </lineage>
</organism>
<dbReference type="EMBL" id="JAGSOJ010000002">
    <property type="protein sequence ID" value="MCM1989882.1"/>
    <property type="molecule type" value="Genomic_DNA"/>
</dbReference>
<protein>
    <recommendedName>
        <fullName evidence="2">HTH cro/C1-type domain-containing protein</fullName>
    </recommendedName>
</protein>
<dbReference type="Gene3D" id="1.25.40.10">
    <property type="entry name" value="Tetratricopeptide repeat domain"/>
    <property type="match status" value="1"/>
</dbReference>
<accession>A0A9J6NZJ9</accession>
<evidence type="ECO:0000256" key="1">
    <source>
        <dbReference type="PROSITE-ProRule" id="PRU00339"/>
    </source>
</evidence>
<reference evidence="3" key="1">
    <citation type="journal article" date="2021" name="mSystems">
        <title>Bacteria and Archaea Synergistically Convert Glycine Betaine to Biogenic Methane in the Formosa Cold Seep of the South China Sea.</title>
        <authorList>
            <person name="Li L."/>
            <person name="Zhang W."/>
            <person name="Zhang S."/>
            <person name="Song L."/>
            <person name="Sun Q."/>
            <person name="Zhang H."/>
            <person name="Xiang H."/>
            <person name="Dong X."/>
        </authorList>
    </citation>
    <scope>NUCLEOTIDE SEQUENCE</scope>
    <source>
        <strain evidence="3">ZWT</strain>
    </source>
</reference>
<comment type="caution">
    <text evidence="3">The sequence shown here is derived from an EMBL/GenBank/DDBJ whole genome shotgun (WGS) entry which is preliminary data.</text>
</comment>
<feature type="repeat" description="TPR" evidence="1">
    <location>
        <begin position="159"/>
        <end position="192"/>
    </location>
</feature>
<dbReference type="RefSeq" id="WP_250858906.1">
    <property type="nucleotide sequence ID" value="NZ_JAGSOJ010000002.1"/>
</dbReference>
<dbReference type="Gene3D" id="1.10.260.40">
    <property type="entry name" value="lambda repressor-like DNA-binding domains"/>
    <property type="match status" value="1"/>
</dbReference>
<evidence type="ECO:0000313" key="4">
    <source>
        <dbReference type="Proteomes" id="UP001056429"/>
    </source>
</evidence>
<sequence>MHVLGVGERLKHYRKILGISQKELADNKVSSNLISLIERGRVPLSTVTASILVHNLNKISNEKNMSLNLSIRDLMMSDKEYIIKLCDERIKRVKSNKEIKEVYNEVIQMIGNVSDSDLNTEVEKHFGELFFNNGEYMDSIVHFENCISNGLEKNDEKLADVYYFLGKCYYIEGNQEQAIEVLLEAHRIIKQAQLNREYYYDLIHTLTLASYKENQYPMAKEFVDLCIEFLENEPNSHRKKNVYILKAEICMKLNENDKALEIYKNVIQGSEDIDIIRNEVKLALDQKSFSNKETDKSFISLVKSLKFSHNDMNKLFKNNFIDEKYSCEKDDFLYQNRSKIIKAFIEDIHISDNEHKKSILIILDILDSYMDNGEFDKIRDAANIVREKIK</sequence>
<dbReference type="GO" id="GO:0003677">
    <property type="term" value="F:DNA binding"/>
    <property type="evidence" value="ECO:0007669"/>
    <property type="project" value="InterPro"/>
</dbReference>
<evidence type="ECO:0000313" key="3">
    <source>
        <dbReference type="EMBL" id="MCM1989882.1"/>
    </source>
</evidence>
<dbReference type="InterPro" id="IPR011990">
    <property type="entry name" value="TPR-like_helical_dom_sf"/>
</dbReference>
<gene>
    <name evidence="3" type="ORF">KDK92_09030</name>
</gene>
<dbReference type="PROSITE" id="PS50005">
    <property type="entry name" value="TPR"/>
    <property type="match status" value="1"/>
</dbReference>
<dbReference type="SUPFAM" id="SSF48452">
    <property type="entry name" value="TPR-like"/>
    <property type="match status" value="1"/>
</dbReference>
<dbReference type="SUPFAM" id="SSF47413">
    <property type="entry name" value="lambda repressor-like DNA-binding domains"/>
    <property type="match status" value="1"/>
</dbReference>
<proteinExistence type="predicted"/>
<dbReference type="AlphaFoldDB" id="A0A9J6NZJ9"/>
<dbReference type="CDD" id="cd00093">
    <property type="entry name" value="HTH_XRE"/>
    <property type="match status" value="1"/>
</dbReference>
<dbReference type="Proteomes" id="UP001056429">
    <property type="component" value="Unassembled WGS sequence"/>
</dbReference>
<keyword evidence="4" id="KW-1185">Reference proteome</keyword>
<dbReference type="InterPro" id="IPR001387">
    <property type="entry name" value="Cro/C1-type_HTH"/>
</dbReference>
<dbReference type="SMART" id="SM00028">
    <property type="entry name" value="TPR"/>
    <property type="match status" value="3"/>
</dbReference>
<dbReference type="InterPro" id="IPR010982">
    <property type="entry name" value="Lambda_DNA-bd_dom_sf"/>
</dbReference>
<name>A0A9J6NZJ9_9CLOT</name>
<evidence type="ECO:0000259" key="2">
    <source>
        <dbReference type="PROSITE" id="PS50943"/>
    </source>
</evidence>
<dbReference type="Pfam" id="PF13181">
    <property type="entry name" value="TPR_8"/>
    <property type="match status" value="2"/>
</dbReference>
<dbReference type="InterPro" id="IPR019734">
    <property type="entry name" value="TPR_rpt"/>
</dbReference>
<reference evidence="3" key="2">
    <citation type="submission" date="2021-04" db="EMBL/GenBank/DDBJ databases">
        <authorList>
            <person name="Dong X."/>
        </authorList>
    </citation>
    <scope>NUCLEOTIDE SEQUENCE</scope>
    <source>
        <strain evidence="3">ZWT</strain>
    </source>
</reference>
<keyword evidence="1" id="KW-0802">TPR repeat</keyword>
<dbReference type="PROSITE" id="PS50943">
    <property type="entry name" value="HTH_CROC1"/>
    <property type="match status" value="1"/>
</dbReference>